<keyword evidence="8" id="KW-1185">Reference proteome</keyword>
<name>A0A5J5FUX3_9GAMM</name>
<protein>
    <submittedName>
        <fullName evidence="7">APC family permease</fullName>
    </submittedName>
</protein>
<feature type="transmembrane region" description="Helical" evidence="5">
    <location>
        <begin position="408"/>
        <end position="427"/>
    </location>
</feature>
<dbReference type="EMBL" id="VYKJ01000012">
    <property type="protein sequence ID" value="KAA8997037.1"/>
    <property type="molecule type" value="Genomic_DNA"/>
</dbReference>
<feature type="transmembrane region" description="Helical" evidence="5">
    <location>
        <begin position="202"/>
        <end position="225"/>
    </location>
</feature>
<sequence length="479" mass="51473">MTSGELKSSSGKLSGTLGVTSIVLMVVATAAPLTVMVANTPLIISMGNGAAAPFDAIIATAIMLLFTIGFVAMSKYITNAGAFYAYVQKGLGRIIGLGSASTALVSYSLILFALEAYIGYSLAEFLSSFFSISIPWQIMSFVVVAIIGFLGYRHIELSSKFLAVALVLEILIVLLVDAAILYRQGVPADAFTAFSPATISSGSPGLGIMFAIYCFIGFEATVIFREEARDPERTIPLATYIAVLLVGLFYTLSMWCEVIGVGVQEVLQFANAHPADMYLLITENYLNRAFVDVMQVLLITSLFACILSLHNIVVRYQYVMGRYGVLSNRLSGVHQRHASPHASSLVQTLTSLGMLAILMLIGLDPVTQIYAWGATAGTLGYMLILSLTCISVLVFFQRNKVDRRLWNVVIAPAGGLAGILICLWIAVDNLPSLVGGDNAHGVSIALETIVLLTFIAGIACALYMKACRPVHYQRLKELA</sequence>
<dbReference type="AlphaFoldDB" id="A0A5J5FUX3"/>
<feature type="transmembrane region" description="Helical" evidence="5">
    <location>
        <begin position="161"/>
        <end position="182"/>
    </location>
</feature>
<evidence type="ECO:0000313" key="8">
    <source>
        <dbReference type="Proteomes" id="UP000335415"/>
    </source>
</evidence>
<keyword evidence="4 5" id="KW-0472">Membrane</keyword>
<evidence type="ECO:0000256" key="2">
    <source>
        <dbReference type="ARBA" id="ARBA00022692"/>
    </source>
</evidence>
<dbReference type="PIRSF" id="PIRSF006060">
    <property type="entry name" value="AA_transporter"/>
    <property type="match status" value="1"/>
</dbReference>
<feature type="domain" description="Amino acid permease/ SLC12A" evidence="6">
    <location>
        <begin position="22"/>
        <end position="426"/>
    </location>
</feature>
<evidence type="ECO:0000313" key="7">
    <source>
        <dbReference type="EMBL" id="KAA8997037.1"/>
    </source>
</evidence>
<feature type="transmembrane region" description="Helical" evidence="5">
    <location>
        <begin position="369"/>
        <end position="396"/>
    </location>
</feature>
<feature type="transmembrane region" description="Helical" evidence="5">
    <location>
        <begin position="21"/>
        <end position="44"/>
    </location>
</feature>
<evidence type="ECO:0000259" key="6">
    <source>
        <dbReference type="Pfam" id="PF00324"/>
    </source>
</evidence>
<evidence type="ECO:0000256" key="1">
    <source>
        <dbReference type="ARBA" id="ARBA00004141"/>
    </source>
</evidence>
<dbReference type="InterPro" id="IPR004841">
    <property type="entry name" value="AA-permease/SLC12A_dom"/>
</dbReference>
<dbReference type="OrthoDB" id="9804700at2"/>
<proteinExistence type="predicted"/>
<comment type="caution">
    <text evidence="7">The sequence shown here is derived from an EMBL/GenBank/DDBJ whole genome shotgun (WGS) entry which is preliminary data.</text>
</comment>
<evidence type="ECO:0000256" key="3">
    <source>
        <dbReference type="ARBA" id="ARBA00022989"/>
    </source>
</evidence>
<dbReference type="GO" id="GO:0016020">
    <property type="term" value="C:membrane"/>
    <property type="evidence" value="ECO:0007669"/>
    <property type="project" value="UniProtKB-SubCell"/>
</dbReference>
<accession>A0A5J5FUX3</accession>
<feature type="transmembrane region" description="Helical" evidence="5">
    <location>
        <begin position="237"/>
        <end position="255"/>
    </location>
</feature>
<dbReference type="Gene3D" id="1.20.1740.10">
    <property type="entry name" value="Amino acid/polyamine transporter I"/>
    <property type="match status" value="1"/>
</dbReference>
<evidence type="ECO:0000256" key="5">
    <source>
        <dbReference type="SAM" id="Phobius"/>
    </source>
</evidence>
<feature type="transmembrane region" description="Helical" evidence="5">
    <location>
        <begin position="345"/>
        <end position="363"/>
    </location>
</feature>
<dbReference type="Proteomes" id="UP000335415">
    <property type="component" value="Unassembled WGS sequence"/>
</dbReference>
<dbReference type="Pfam" id="PF00324">
    <property type="entry name" value="AA_permease"/>
    <property type="match status" value="1"/>
</dbReference>
<feature type="transmembrane region" description="Helical" evidence="5">
    <location>
        <begin position="439"/>
        <end position="464"/>
    </location>
</feature>
<reference evidence="7 8" key="1">
    <citation type="submission" date="2019-09" db="EMBL/GenBank/DDBJ databases">
        <authorList>
            <person name="Li Y."/>
        </authorList>
    </citation>
    <scope>NUCLEOTIDE SEQUENCE [LARGE SCALE GENOMIC DNA]</scope>
    <source>
        <strain evidence="7 8">L3-3HA</strain>
    </source>
</reference>
<gene>
    <name evidence="7" type="ORF">FJU30_19875</name>
</gene>
<organism evidence="7 8">
    <name type="scientific">Affinibrenneria salicis</name>
    <dbReference type="NCBI Taxonomy" id="2590031"/>
    <lineage>
        <taxon>Bacteria</taxon>
        <taxon>Pseudomonadati</taxon>
        <taxon>Pseudomonadota</taxon>
        <taxon>Gammaproteobacteria</taxon>
        <taxon>Enterobacterales</taxon>
        <taxon>Pectobacteriaceae</taxon>
        <taxon>Affinibrenneria</taxon>
    </lineage>
</organism>
<feature type="transmembrane region" description="Helical" evidence="5">
    <location>
        <begin position="293"/>
        <end position="314"/>
    </location>
</feature>
<feature type="transmembrane region" description="Helical" evidence="5">
    <location>
        <begin position="50"/>
        <end position="73"/>
    </location>
</feature>
<feature type="transmembrane region" description="Helical" evidence="5">
    <location>
        <begin position="134"/>
        <end position="152"/>
    </location>
</feature>
<dbReference type="InterPro" id="IPR050367">
    <property type="entry name" value="APC_superfamily"/>
</dbReference>
<keyword evidence="3 5" id="KW-1133">Transmembrane helix</keyword>
<comment type="subcellular location">
    <subcellularLocation>
        <location evidence="1">Membrane</location>
        <topology evidence="1">Multi-pass membrane protein</topology>
    </subcellularLocation>
</comment>
<feature type="transmembrane region" description="Helical" evidence="5">
    <location>
        <begin position="94"/>
        <end position="114"/>
    </location>
</feature>
<dbReference type="PANTHER" id="PTHR42770">
    <property type="entry name" value="AMINO ACID TRANSPORTER-RELATED"/>
    <property type="match status" value="1"/>
</dbReference>
<dbReference type="GO" id="GO:0055085">
    <property type="term" value="P:transmembrane transport"/>
    <property type="evidence" value="ECO:0007669"/>
    <property type="project" value="InterPro"/>
</dbReference>
<keyword evidence="2 5" id="KW-0812">Transmembrane</keyword>
<evidence type="ECO:0000256" key="4">
    <source>
        <dbReference type="ARBA" id="ARBA00023136"/>
    </source>
</evidence>
<dbReference type="PANTHER" id="PTHR42770:SF16">
    <property type="entry name" value="AMINO ACID PERMEASE"/>
    <property type="match status" value="1"/>
</dbReference>